<dbReference type="InterPro" id="IPR031633">
    <property type="entry name" value="SLD5_C"/>
</dbReference>
<keyword evidence="4" id="KW-0235">DNA replication</keyword>
<protein>
    <recommendedName>
        <fullName evidence="3">DNA replication complex GINS protein SLD5</fullName>
    </recommendedName>
</protein>
<feature type="domain" description="GINS subunit" evidence="6">
    <location>
        <begin position="49"/>
        <end position="125"/>
    </location>
</feature>
<dbReference type="CDD" id="cd11711">
    <property type="entry name" value="GINS_A_Sld5"/>
    <property type="match status" value="1"/>
</dbReference>
<dbReference type="GeneID" id="30198086"/>
<name>A0A1E3P683_WICAA</name>
<proteinExistence type="inferred from homology"/>
<dbReference type="GO" id="GO:0000727">
    <property type="term" value="P:double-strand break repair via break-induced replication"/>
    <property type="evidence" value="ECO:0007669"/>
    <property type="project" value="TreeGrafter"/>
</dbReference>
<feature type="non-terminal residue" evidence="8">
    <location>
        <position position="202"/>
    </location>
</feature>
<comment type="similarity">
    <text evidence="2">Belongs to the GINS4/SLD5 family.</text>
</comment>
<evidence type="ECO:0000256" key="1">
    <source>
        <dbReference type="ARBA" id="ARBA00004123"/>
    </source>
</evidence>
<dbReference type="EMBL" id="KV454209">
    <property type="protein sequence ID" value="ODQ60929.1"/>
    <property type="molecule type" value="Genomic_DNA"/>
</dbReference>
<dbReference type="Proteomes" id="UP000094112">
    <property type="component" value="Unassembled WGS sequence"/>
</dbReference>
<dbReference type="InterPro" id="IPR038749">
    <property type="entry name" value="Sld5_GINS_A"/>
</dbReference>
<feature type="domain" description="DNA replication complex GINS protein SLD5 C-terminal" evidence="7">
    <location>
        <begin position="150"/>
        <end position="202"/>
    </location>
</feature>
<dbReference type="SUPFAM" id="SSF158573">
    <property type="entry name" value="GINS helical bundle-like"/>
    <property type="match status" value="1"/>
</dbReference>
<dbReference type="CDD" id="cd21692">
    <property type="entry name" value="GINS_B_Sld5"/>
    <property type="match status" value="1"/>
</dbReference>
<dbReference type="SUPFAM" id="SSF160059">
    <property type="entry name" value="PriA/YqbF domain"/>
    <property type="match status" value="1"/>
</dbReference>
<evidence type="ECO:0000256" key="5">
    <source>
        <dbReference type="ARBA" id="ARBA00023242"/>
    </source>
</evidence>
<dbReference type="STRING" id="683960.A0A1E3P683"/>
<dbReference type="GO" id="GO:0000811">
    <property type="term" value="C:GINS complex"/>
    <property type="evidence" value="ECO:0007669"/>
    <property type="project" value="TreeGrafter"/>
</dbReference>
<dbReference type="GO" id="GO:0006261">
    <property type="term" value="P:DNA-templated DNA replication"/>
    <property type="evidence" value="ECO:0007669"/>
    <property type="project" value="InterPro"/>
</dbReference>
<comment type="subcellular location">
    <subcellularLocation>
        <location evidence="1">Nucleus</location>
    </subcellularLocation>
</comment>
<dbReference type="InterPro" id="IPR008591">
    <property type="entry name" value="GINS_Sld5"/>
</dbReference>
<dbReference type="InterPro" id="IPR036224">
    <property type="entry name" value="GINS_bundle-like_dom_sf"/>
</dbReference>
<dbReference type="RefSeq" id="XP_019040136.1">
    <property type="nucleotide sequence ID" value="XM_019180840.2"/>
</dbReference>
<evidence type="ECO:0000256" key="3">
    <source>
        <dbReference type="ARBA" id="ARBA00014804"/>
    </source>
</evidence>
<dbReference type="Gene3D" id="3.40.5.60">
    <property type="match status" value="1"/>
</dbReference>
<dbReference type="AlphaFoldDB" id="A0A1E3P683"/>
<dbReference type="OrthoDB" id="338231at2759"/>
<evidence type="ECO:0000313" key="8">
    <source>
        <dbReference type="EMBL" id="ODQ60929.1"/>
    </source>
</evidence>
<evidence type="ECO:0000259" key="7">
    <source>
        <dbReference type="Pfam" id="PF16922"/>
    </source>
</evidence>
<gene>
    <name evidence="8" type="ORF">WICANDRAFT_19735</name>
</gene>
<reference evidence="8 9" key="1">
    <citation type="journal article" date="2016" name="Proc. Natl. Acad. Sci. U.S.A.">
        <title>Comparative genomics of biotechnologically important yeasts.</title>
        <authorList>
            <person name="Riley R."/>
            <person name="Haridas S."/>
            <person name="Wolfe K.H."/>
            <person name="Lopes M.R."/>
            <person name="Hittinger C.T."/>
            <person name="Goeker M."/>
            <person name="Salamov A.A."/>
            <person name="Wisecaver J.H."/>
            <person name="Long T.M."/>
            <person name="Calvey C.H."/>
            <person name="Aerts A.L."/>
            <person name="Barry K.W."/>
            <person name="Choi C."/>
            <person name="Clum A."/>
            <person name="Coughlan A.Y."/>
            <person name="Deshpande S."/>
            <person name="Douglass A.P."/>
            <person name="Hanson S.J."/>
            <person name="Klenk H.-P."/>
            <person name="LaButti K.M."/>
            <person name="Lapidus A."/>
            <person name="Lindquist E.A."/>
            <person name="Lipzen A.M."/>
            <person name="Meier-Kolthoff J.P."/>
            <person name="Ohm R.A."/>
            <person name="Otillar R.P."/>
            <person name="Pangilinan J.L."/>
            <person name="Peng Y."/>
            <person name="Rokas A."/>
            <person name="Rosa C.A."/>
            <person name="Scheuner C."/>
            <person name="Sibirny A.A."/>
            <person name="Slot J.C."/>
            <person name="Stielow J.B."/>
            <person name="Sun H."/>
            <person name="Kurtzman C.P."/>
            <person name="Blackwell M."/>
            <person name="Grigoriev I.V."/>
            <person name="Jeffries T.W."/>
        </authorList>
    </citation>
    <scope>NUCLEOTIDE SEQUENCE [LARGE SCALE GENOMIC DNA]</scope>
    <source>
        <strain evidence="9">ATCC 58044 / CBS 1984 / NCYC 433 / NRRL Y-366-8</strain>
    </source>
</reference>
<dbReference type="Gene3D" id="1.20.58.1030">
    <property type="match status" value="1"/>
</dbReference>
<evidence type="ECO:0000313" key="9">
    <source>
        <dbReference type="Proteomes" id="UP000094112"/>
    </source>
</evidence>
<dbReference type="PIRSF" id="PIRSF007764">
    <property type="entry name" value="Sld5"/>
    <property type="match status" value="1"/>
</dbReference>
<evidence type="ECO:0000256" key="4">
    <source>
        <dbReference type="ARBA" id="ARBA00022705"/>
    </source>
</evidence>
<evidence type="ECO:0000256" key="2">
    <source>
        <dbReference type="ARBA" id="ARBA00008187"/>
    </source>
</evidence>
<dbReference type="PANTHER" id="PTHR21206:SF0">
    <property type="entry name" value="DNA REPLICATION COMPLEX GINS PROTEIN SLD5"/>
    <property type="match status" value="1"/>
</dbReference>
<keyword evidence="9" id="KW-1185">Reference proteome</keyword>
<feature type="non-terminal residue" evidence="8">
    <location>
        <position position="1"/>
    </location>
</feature>
<evidence type="ECO:0000259" key="6">
    <source>
        <dbReference type="Pfam" id="PF05916"/>
    </source>
</evidence>
<dbReference type="Pfam" id="PF05916">
    <property type="entry name" value="Sld5"/>
    <property type="match status" value="1"/>
</dbReference>
<sequence length="202" mass="23726">KEDDLQELTQSWISERMAPELLEYKDALIERMLSRIREQVEFIELNSIELQTQEKDIKLQLMIIESELDRVNFILRSYLRTRLSKIDKYTIFIRNDEEMVSRLSEQETAYMEKHFEALLQLYNSLFLSSLPQHLQALDDTSGGISMIEEPNLKRPAFVKVMRDIPEGIVIGEEEIELTVGNIYLIRYSAVQKYVYSGDVVLI</sequence>
<keyword evidence="5" id="KW-0539">Nucleus</keyword>
<dbReference type="InterPro" id="IPR021151">
    <property type="entry name" value="GINS_A"/>
</dbReference>
<dbReference type="Pfam" id="PF16922">
    <property type="entry name" value="SLD5_C"/>
    <property type="match status" value="1"/>
</dbReference>
<dbReference type="PANTHER" id="PTHR21206">
    <property type="entry name" value="SLD5 PROTEIN"/>
    <property type="match status" value="1"/>
</dbReference>
<accession>A0A1E3P683</accession>
<organism evidence="8 9">
    <name type="scientific">Wickerhamomyces anomalus (strain ATCC 58044 / CBS 1984 / NCYC 433 / NRRL Y-366-8)</name>
    <name type="common">Yeast</name>
    <name type="synonym">Hansenula anomala</name>
    <dbReference type="NCBI Taxonomy" id="683960"/>
    <lineage>
        <taxon>Eukaryota</taxon>
        <taxon>Fungi</taxon>
        <taxon>Dikarya</taxon>
        <taxon>Ascomycota</taxon>
        <taxon>Saccharomycotina</taxon>
        <taxon>Saccharomycetes</taxon>
        <taxon>Phaffomycetales</taxon>
        <taxon>Wickerhamomycetaceae</taxon>
        <taxon>Wickerhamomyces</taxon>
    </lineage>
</organism>